<evidence type="ECO:0000313" key="1">
    <source>
        <dbReference type="EMBL" id="GJJ07867.1"/>
    </source>
</evidence>
<evidence type="ECO:0008006" key="3">
    <source>
        <dbReference type="Google" id="ProtNLM"/>
    </source>
</evidence>
<keyword evidence="2" id="KW-1185">Reference proteome</keyword>
<dbReference type="EMBL" id="BPWL01000002">
    <property type="protein sequence ID" value="GJJ07867.1"/>
    <property type="molecule type" value="Genomic_DNA"/>
</dbReference>
<accession>A0AAV5A2M2</accession>
<proteinExistence type="predicted"/>
<name>A0AAV5A2M2_9AGAM</name>
<organism evidence="1 2">
    <name type="scientific">Clathrus columnatus</name>
    <dbReference type="NCBI Taxonomy" id="1419009"/>
    <lineage>
        <taxon>Eukaryota</taxon>
        <taxon>Fungi</taxon>
        <taxon>Dikarya</taxon>
        <taxon>Basidiomycota</taxon>
        <taxon>Agaricomycotina</taxon>
        <taxon>Agaricomycetes</taxon>
        <taxon>Phallomycetidae</taxon>
        <taxon>Phallales</taxon>
        <taxon>Clathraceae</taxon>
        <taxon>Clathrus</taxon>
    </lineage>
</organism>
<sequence length="220" mass="25112">MAWVIEEYRIFITSINTDLTDFCISIQYHRHLFVLRIFEIAFPPMDNQTSHEAVSQPLGKLLSPFLKLTILAIPICCMTEELFTTLSRLPNLEDLSLLPWVLDFHKIYAEDLPERQLLGLTLSNDLEFPDLKMAPPPVKFSLLTLLNVGNSTLIPDIMMEVSMFLSIICGKSLKIKSGDEAASMWIAVEKMVVLQLKNWGLEDEIALLRTRIEEFNIEGV</sequence>
<protein>
    <recommendedName>
        <fullName evidence="3">HAT C-terminal dimerisation domain-containing protein</fullName>
    </recommendedName>
</protein>
<dbReference type="AlphaFoldDB" id="A0AAV5A2M2"/>
<dbReference type="Proteomes" id="UP001050691">
    <property type="component" value="Unassembled WGS sequence"/>
</dbReference>
<gene>
    <name evidence="1" type="ORF">Clacol_002073</name>
</gene>
<evidence type="ECO:0000313" key="2">
    <source>
        <dbReference type="Proteomes" id="UP001050691"/>
    </source>
</evidence>
<comment type="caution">
    <text evidence="1">The sequence shown here is derived from an EMBL/GenBank/DDBJ whole genome shotgun (WGS) entry which is preliminary data.</text>
</comment>
<reference evidence="1" key="1">
    <citation type="submission" date="2021-10" db="EMBL/GenBank/DDBJ databases">
        <title>De novo Genome Assembly of Clathrus columnatus (Basidiomycota, Fungi) Using Illumina and Nanopore Sequence Data.</title>
        <authorList>
            <person name="Ogiso-Tanaka E."/>
            <person name="Itagaki H."/>
            <person name="Hosoya T."/>
            <person name="Hosaka K."/>
        </authorList>
    </citation>
    <scope>NUCLEOTIDE SEQUENCE</scope>
    <source>
        <strain evidence="1">MO-923</strain>
    </source>
</reference>